<evidence type="ECO:0000313" key="2">
    <source>
        <dbReference type="Proteomes" id="UP000637628"/>
    </source>
</evidence>
<proteinExistence type="predicted"/>
<keyword evidence="2" id="KW-1185">Reference proteome</keyword>
<dbReference type="RefSeq" id="WP_203726518.1">
    <property type="nucleotide sequence ID" value="NZ_BAAATX010000003.1"/>
</dbReference>
<evidence type="ECO:0000313" key="1">
    <source>
        <dbReference type="EMBL" id="GIE00914.1"/>
    </source>
</evidence>
<name>A0ABQ3YUA0_9ACTN</name>
<reference evidence="1 2" key="1">
    <citation type="submission" date="2021-01" db="EMBL/GenBank/DDBJ databases">
        <title>Whole genome shotgun sequence of Actinoplanes durhamensis NBRC 14914.</title>
        <authorList>
            <person name="Komaki H."/>
            <person name="Tamura T."/>
        </authorList>
    </citation>
    <scope>NUCLEOTIDE SEQUENCE [LARGE SCALE GENOMIC DNA]</scope>
    <source>
        <strain evidence="1 2">NBRC 14914</strain>
    </source>
</reference>
<organism evidence="1 2">
    <name type="scientific">Paractinoplanes durhamensis</name>
    <dbReference type="NCBI Taxonomy" id="113563"/>
    <lineage>
        <taxon>Bacteria</taxon>
        <taxon>Bacillati</taxon>
        <taxon>Actinomycetota</taxon>
        <taxon>Actinomycetes</taxon>
        <taxon>Micromonosporales</taxon>
        <taxon>Micromonosporaceae</taxon>
        <taxon>Paractinoplanes</taxon>
    </lineage>
</organism>
<dbReference type="EMBL" id="BOML01000019">
    <property type="protein sequence ID" value="GIE00914.1"/>
    <property type="molecule type" value="Genomic_DNA"/>
</dbReference>
<protein>
    <submittedName>
        <fullName evidence="1">Uncharacterized protein</fullName>
    </submittedName>
</protein>
<gene>
    <name evidence="1" type="ORF">Adu01nite_22640</name>
</gene>
<accession>A0ABQ3YUA0</accession>
<sequence length="45" mass="5282">MSLRAFLCSPAELPGRDNAAGTIMRERRDCRKRSETMFRRMEYAT</sequence>
<dbReference type="Proteomes" id="UP000637628">
    <property type="component" value="Unassembled WGS sequence"/>
</dbReference>
<comment type="caution">
    <text evidence="1">The sequence shown here is derived from an EMBL/GenBank/DDBJ whole genome shotgun (WGS) entry which is preliminary data.</text>
</comment>